<dbReference type="PIRSF" id="PIRSF002741">
    <property type="entry name" value="MppA"/>
    <property type="match status" value="1"/>
</dbReference>
<organism evidence="6 7">
    <name type="scientific">Aliicoccus persicus</name>
    <dbReference type="NCBI Taxonomy" id="930138"/>
    <lineage>
        <taxon>Bacteria</taxon>
        <taxon>Bacillati</taxon>
        <taxon>Bacillota</taxon>
        <taxon>Bacilli</taxon>
        <taxon>Bacillales</taxon>
        <taxon>Staphylococcaceae</taxon>
        <taxon>Aliicoccus</taxon>
    </lineage>
</organism>
<dbReference type="GO" id="GO:1904680">
    <property type="term" value="F:peptide transmembrane transporter activity"/>
    <property type="evidence" value="ECO:0007669"/>
    <property type="project" value="TreeGrafter"/>
</dbReference>
<dbReference type="InterPro" id="IPR039424">
    <property type="entry name" value="SBP_5"/>
</dbReference>
<evidence type="ECO:0000259" key="5">
    <source>
        <dbReference type="Pfam" id="PF00496"/>
    </source>
</evidence>
<reference evidence="6" key="1">
    <citation type="journal article" date="2021" name="PeerJ">
        <title>Extensive microbial diversity within the chicken gut microbiome revealed by metagenomics and culture.</title>
        <authorList>
            <person name="Gilroy R."/>
            <person name="Ravi A."/>
            <person name="Getino M."/>
            <person name="Pursley I."/>
            <person name="Horton D.L."/>
            <person name="Alikhan N.F."/>
            <person name="Baker D."/>
            <person name="Gharbi K."/>
            <person name="Hall N."/>
            <person name="Watson M."/>
            <person name="Adriaenssens E.M."/>
            <person name="Foster-Nyarko E."/>
            <person name="Jarju S."/>
            <person name="Secka A."/>
            <person name="Antonio M."/>
            <person name="Oren A."/>
            <person name="Chaudhuri R.R."/>
            <person name="La Ragione R."/>
            <person name="Hildebrand F."/>
            <person name="Pallen M.J."/>
        </authorList>
    </citation>
    <scope>NUCLEOTIDE SEQUENCE</scope>
    <source>
        <strain evidence="6">6019</strain>
    </source>
</reference>
<dbReference type="EMBL" id="DYYI01000017">
    <property type="protein sequence ID" value="HJE19080.1"/>
    <property type="molecule type" value="Genomic_DNA"/>
</dbReference>
<dbReference type="Gene3D" id="3.90.76.10">
    <property type="entry name" value="Dipeptide-binding Protein, Domain 1"/>
    <property type="match status" value="1"/>
</dbReference>
<comment type="caution">
    <text evidence="6">The sequence shown here is derived from an EMBL/GenBank/DDBJ whole genome shotgun (WGS) entry which is preliminary data.</text>
</comment>
<dbReference type="Gene3D" id="3.10.105.10">
    <property type="entry name" value="Dipeptide-binding Protein, Domain 3"/>
    <property type="match status" value="1"/>
</dbReference>
<dbReference type="InterPro" id="IPR000914">
    <property type="entry name" value="SBP_5_dom"/>
</dbReference>
<sequence length="590" mass="66504">MKTKFLNRKFLAPLSGVGLSLLLIGIASNDTHAQEHQVYNFEDFQKTVSNVGEAEQGGILNVAYASDTPFLGTLNYNMYGGVPDSTVIGYFDEPVLTTSADQIYTNDGALNFEINEEDNTVTFTLREGVYWHDGHEADIHDYIAAYYLIGHEDYTGPRGGTPGFTLLKGFSEYSTGDADEISGIEVIDDYTAVFTYEELAPSLISGGFWQYIFAEHYYEGIEVADMFEADETRVNPIGIGPFQVTNIVPGESVTFERFDDYWRGEPKLDGINYNVVSPATVANGMATGEYDIARGFPAEQYKDVAETEGVEWIANLTSSYSYVAFKLGEWDEDADEVEYKPEEMKMGDVNLRRAMWHAVDTASVGERFYDGLRWRADSLILPYHEAFHNENLEVPQYDPEAANAILDEAGYEYDGDFRTTPDGEELTINFASMSGGDIAEPMANYFIQSWRAIGLDVRLTNNRLLEFNTFFDLVETDSEDIDVYMTAWTLGADVDPTIFFGRDAGWNYPRFATEEGDELLRQFNVPEAMDVDYRVNAAYEWQEYMAEEIPVFPTLYSASMTPVNERVMNYSVEFGFNDDTALYNIGVSEE</sequence>
<evidence type="ECO:0000313" key="6">
    <source>
        <dbReference type="EMBL" id="HJE19080.1"/>
    </source>
</evidence>
<dbReference type="GO" id="GO:0015833">
    <property type="term" value="P:peptide transport"/>
    <property type="evidence" value="ECO:0007669"/>
    <property type="project" value="TreeGrafter"/>
</dbReference>
<evidence type="ECO:0000313" key="7">
    <source>
        <dbReference type="Proteomes" id="UP000763505"/>
    </source>
</evidence>
<dbReference type="GO" id="GO:0043190">
    <property type="term" value="C:ATP-binding cassette (ABC) transporter complex"/>
    <property type="evidence" value="ECO:0007669"/>
    <property type="project" value="InterPro"/>
</dbReference>
<dbReference type="GO" id="GO:0042597">
    <property type="term" value="C:periplasmic space"/>
    <property type="evidence" value="ECO:0007669"/>
    <property type="project" value="UniProtKB-ARBA"/>
</dbReference>
<dbReference type="PANTHER" id="PTHR30290:SF9">
    <property type="entry name" value="OLIGOPEPTIDE-BINDING PROTEIN APPA"/>
    <property type="match status" value="1"/>
</dbReference>
<comment type="similarity">
    <text evidence="1">Belongs to the bacterial solute-binding protein 5 family.</text>
</comment>
<evidence type="ECO:0000256" key="4">
    <source>
        <dbReference type="SAM" id="SignalP"/>
    </source>
</evidence>
<feature type="signal peptide" evidence="4">
    <location>
        <begin position="1"/>
        <end position="33"/>
    </location>
</feature>
<gene>
    <name evidence="6" type="ORF">K8V35_01830</name>
</gene>
<dbReference type="Proteomes" id="UP000763505">
    <property type="component" value="Unassembled WGS sequence"/>
</dbReference>
<reference evidence="6" key="2">
    <citation type="submission" date="2021-09" db="EMBL/GenBank/DDBJ databases">
        <authorList>
            <person name="Gilroy R."/>
        </authorList>
    </citation>
    <scope>NUCLEOTIDE SEQUENCE</scope>
    <source>
        <strain evidence="6">6019</strain>
    </source>
</reference>
<dbReference type="Gene3D" id="3.40.190.10">
    <property type="entry name" value="Periplasmic binding protein-like II"/>
    <property type="match status" value="1"/>
</dbReference>
<dbReference type="InterPro" id="IPR030678">
    <property type="entry name" value="Peptide/Ni-bd"/>
</dbReference>
<dbReference type="AlphaFoldDB" id="A0A921B5I4"/>
<feature type="chain" id="PRO_5036768920" evidence="4">
    <location>
        <begin position="34"/>
        <end position="590"/>
    </location>
</feature>
<evidence type="ECO:0000256" key="3">
    <source>
        <dbReference type="ARBA" id="ARBA00022729"/>
    </source>
</evidence>
<proteinExistence type="inferred from homology"/>
<dbReference type="SUPFAM" id="SSF53850">
    <property type="entry name" value="Periplasmic binding protein-like II"/>
    <property type="match status" value="1"/>
</dbReference>
<protein>
    <submittedName>
        <fullName evidence="6">ABC transporter substrate-binding protein</fullName>
    </submittedName>
</protein>
<feature type="domain" description="Solute-binding protein family 5" evidence="5">
    <location>
        <begin position="109"/>
        <end position="497"/>
    </location>
</feature>
<keyword evidence="3 4" id="KW-0732">Signal</keyword>
<evidence type="ECO:0000256" key="2">
    <source>
        <dbReference type="ARBA" id="ARBA00022448"/>
    </source>
</evidence>
<dbReference type="PANTHER" id="PTHR30290">
    <property type="entry name" value="PERIPLASMIC BINDING COMPONENT OF ABC TRANSPORTER"/>
    <property type="match status" value="1"/>
</dbReference>
<dbReference type="Pfam" id="PF00496">
    <property type="entry name" value="SBP_bac_5"/>
    <property type="match status" value="1"/>
</dbReference>
<name>A0A921B5I4_9STAP</name>
<evidence type="ECO:0000256" key="1">
    <source>
        <dbReference type="ARBA" id="ARBA00005695"/>
    </source>
</evidence>
<keyword evidence="2" id="KW-0813">Transport</keyword>
<accession>A0A921B5I4</accession>